<feature type="region of interest" description="Disordered" evidence="1">
    <location>
        <begin position="510"/>
        <end position="529"/>
    </location>
</feature>
<dbReference type="PANTHER" id="PTHR23509:SF10">
    <property type="entry name" value="LD21067P"/>
    <property type="match status" value="1"/>
</dbReference>
<name>A0A4P9WCK0_9FUNG</name>
<protein>
    <submittedName>
        <fullName evidence="3">DDHD domain-containing protein</fullName>
    </submittedName>
</protein>
<proteinExistence type="predicted"/>
<evidence type="ECO:0000256" key="1">
    <source>
        <dbReference type="SAM" id="MobiDB-lite"/>
    </source>
</evidence>
<dbReference type="PANTHER" id="PTHR23509">
    <property type="entry name" value="PA-PL1 PHOSPHOLIPASE FAMILY"/>
    <property type="match status" value="1"/>
</dbReference>
<feature type="compositionally biased region" description="Basic residues" evidence="1">
    <location>
        <begin position="448"/>
        <end position="457"/>
    </location>
</feature>
<dbReference type="GO" id="GO:0046872">
    <property type="term" value="F:metal ion binding"/>
    <property type="evidence" value="ECO:0007669"/>
    <property type="project" value="InterPro"/>
</dbReference>
<dbReference type="SMART" id="SM01127">
    <property type="entry name" value="DDHD"/>
    <property type="match status" value="1"/>
</dbReference>
<feature type="region of interest" description="Disordered" evidence="1">
    <location>
        <begin position="423"/>
        <end position="467"/>
    </location>
</feature>
<organism evidence="3 4">
    <name type="scientific">Blyttiomyces helicus</name>
    <dbReference type="NCBI Taxonomy" id="388810"/>
    <lineage>
        <taxon>Eukaryota</taxon>
        <taxon>Fungi</taxon>
        <taxon>Fungi incertae sedis</taxon>
        <taxon>Chytridiomycota</taxon>
        <taxon>Chytridiomycota incertae sedis</taxon>
        <taxon>Chytridiomycetes</taxon>
        <taxon>Chytridiomycetes incertae sedis</taxon>
        <taxon>Blyttiomyces</taxon>
    </lineage>
</organism>
<dbReference type="Pfam" id="PF02862">
    <property type="entry name" value="DDHD"/>
    <property type="match status" value="1"/>
</dbReference>
<dbReference type="InterPro" id="IPR029058">
    <property type="entry name" value="AB_hydrolase_fold"/>
</dbReference>
<dbReference type="GO" id="GO:0004620">
    <property type="term" value="F:phospholipase activity"/>
    <property type="evidence" value="ECO:0007669"/>
    <property type="project" value="TreeGrafter"/>
</dbReference>
<feature type="compositionally biased region" description="Low complexity" evidence="1">
    <location>
        <begin position="519"/>
        <end position="529"/>
    </location>
</feature>
<feature type="compositionally biased region" description="Polar residues" evidence="1">
    <location>
        <begin position="458"/>
        <end position="467"/>
    </location>
</feature>
<evidence type="ECO:0000313" key="3">
    <source>
        <dbReference type="EMBL" id="RKO90389.1"/>
    </source>
</evidence>
<dbReference type="OrthoDB" id="431378at2759"/>
<feature type="compositionally biased region" description="Acidic residues" evidence="1">
    <location>
        <begin position="278"/>
        <end position="293"/>
    </location>
</feature>
<feature type="region of interest" description="Disordered" evidence="1">
    <location>
        <begin position="270"/>
        <end position="388"/>
    </location>
</feature>
<dbReference type="EMBL" id="KZ995582">
    <property type="protein sequence ID" value="RKO90389.1"/>
    <property type="molecule type" value="Genomic_DNA"/>
</dbReference>
<dbReference type="Proteomes" id="UP000269721">
    <property type="component" value="Unassembled WGS sequence"/>
</dbReference>
<feature type="compositionally biased region" description="Pro residues" evidence="1">
    <location>
        <begin position="375"/>
        <end position="387"/>
    </location>
</feature>
<accession>A0A4P9WCK0</accession>
<feature type="compositionally biased region" description="Basic and acidic residues" evidence="1">
    <location>
        <begin position="332"/>
        <end position="348"/>
    </location>
</feature>
<feature type="compositionally biased region" description="Basic and acidic residues" evidence="1">
    <location>
        <begin position="304"/>
        <end position="321"/>
    </location>
</feature>
<dbReference type="InterPro" id="IPR004177">
    <property type="entry name" value="DDHD_dom"/>
</dbReference>
<keyword evidence="4" id="KW-1185">Reference proteome</keyword>
<sequence length="592" mass="64051">MQSITLPTCSIIRKVNNDILADVLYYSSSFHGETILRIVSQLLNKAYAEFCSQNQGFAGKVCIVGHSLGGVIMYDLLANQGEKKVQAGSPGGRRTTHFEIDYPKLDFVPDHLFALGSPIGAVLVIRGQSFAEYRVAEKTRFHNIFHLFDPLAYRIEPLVDPRYVHVPPVILQRPNSNSAFQLSYNRAVAHLASFLPNLPSVKSPNLPSIPQLPSFPSLASVSMPTMSLPAMNLPAGFVPSLEALETARDALNRQLAAMFDSISSGFPLPWPLLGGDNGDGDPAQDNEEEDEAAGAEMPRKRRRVSEDSDAPHLRRTTDERLIAGVRGRKGRAGREETAGEVDEPRGVEIPRPVRIPTSRIAKLRADDASPSTSSPSPPAAPFPPPALLPTLASMTDTMNQMAELVRRSFVDPIRTMALAWDIAPESDSDDDAEDEDAGDNNSDEPHPHAHPHAHHPNTHTLHTQSQPSTLAAIVDVEKSLAAEYMGPDASEAVDSLAGRAFAAAAAAAAASSPPPSAPSPASSPSSPAAPADIIKQRIDFFMQAPTIDNVMHQYLIGLKAHFSYWGNKDMMHKIVKDILSDTAQEQSAHVET</sequence>
<feature type="compositionally biased region" description="Acidic residues" evidence="1">
    <location>
        <begin position="424"/>
        <end position="442"/>
    </location>
</feature>
<dbReference type="SUPFAM" id="SSF53474">
    <property type="entry name" value="alpha/beta-Hydrolases"/>
    <property type="match status" value="1"/>
</dbReference>
<gene>
    <name evidence="3" type="ORF">BDK51DRAFT_46640</name>
</gene>
<dbReference type="AlphaFoldDB" id="A0A4P9WCK0"/>
<evidence type="ECO:0000313" key="4">
    <source>
        <dbReference type="Proteomes" id="UP000269721"/>
    </source>
</evidence>
<feature type="domain" description="DDHD" evidence="2">
    <location>
        <begin position="105"/>
        <end position="580"/>
    </location>
</feature>
<dbReference type="GO" id="GO:0005737">
    <property type="term" value="C:cytoplasm"/>
    <property type="evidence" value="ECO:0007669"/>
    <property type="project" value="TreeGrafter"/>
</dbReference>
<evidence type="ECO:0000259" key="2">
    <source>
        <dbReference type="PROSITE" id="PS51043"/>
    </source>
</evidence>
<dbReference type="InterPro" id="IPR058055">
    <property type="entry name" value="PA-PLA1"/>
</dbReference>
<reference evidence="4" key="1">
    <citation type="journal article" date="2018" name="Nat. Microbiol.">
        <title>Leveraging single-cell genomics to expand the fungal tree of life.</title>
        <authorList>
            <person name="Ahrendt S.R."/>
            <person name="Quandt C.A."/>
            <person name="Ciobanu D."/>
            <person name="Clum A."/>
            <person name="Salamov A."/>
            <person name="Andreopoulos B."/>
            <person name="Cheng J.F."/>
            <person name="Woyke T."/>
            <person name="Pelin A."/>
            <person name="Henrissat B."/>
            <person name="Reynolds N.K."/>
            <person name="Benny G.L."/>
            <person name="Smith M.E."/>
            <person name="James T.Y."/>
            <person name="Grigoriev I.V."/>
        </authorList>
    </citation>
    <scope>NUCLEOTIDE SEQUENCE [LARGE SCALE GENOMIC DNA]</scope>
</reference>
<dbReference type="PROSITE" id="PS51043">
    <property type="entry name" value="DDHD"/>
    <property type="match status" value="1"/>
</dbReference>